<name>A0A9Q3PE35_9BASI</name>
<proteinExistence type="predicted"/>
<sequence length="129" mass="13883">MLGQSSGQYYLCWPRKACSFGCACTLSSSQPELHLPALRRCSNTAPAIAASAIAFRPPQSCPFAREAFLHDFPGACDELSLRSCHRGSCGNPSGFHDLMVVISNKSWLKLSSGAVVVLEQEIEGSFLDS</sequence>
<dbReference type="AlphaFoldDB" id="A0A9Q3PE35"/>
<gene>
    <name evidence="1" type="ORF">O181_098378</name>
</gene>
<keyword evidence="2" id="KW-1185">Reference proteome</keyword>
<dbReference type="Proteomes" id="UP000765509">
    <property type="component" value="Unassembled WGS sequence"/>
</dbReference>
<reference evidence="1" key="1">
    <citation type="submission" date="2021-03" db="EMBL/GenBank/DDBJ databases">
        <title>Draft genome sequence of rust myrtle Austropuccinia psidii MF-1, a brazilian biotype.</title>
        <authorList>
            <person name="Quecine M.C."/>
            <person name="Pachon D.M.R."/>
            <person name="Bonatelli M.L."/>
            <person name="Correr F.H."/>
            <person name="Franceschini L.M."/>
            <person name="Leite T.F."/>
            <person name="Margarido G.R.A."/>
            <person name="Almeida C.A."/>
            <person name="Ferrarezi J.A."/>
            <person name="Labate C.A."/>
        </authorList>
    </citation>
    <scope>NUCLEOTIDE SEQUENCE</scope>
    <source>
        <strain evidence="1">MF-1</strain>
    </source>
</reference>
<accession>A0A9Q3PE35</accession>
<evidence type="ECO:0000313" key="1">
    <source>
        <dbReference type="EMBL" id="MBW0558663.1"/>
    </source>
</evidence>
<dbReference type="EMBL" id="AVOT02066990">
    <property type="protein sequence ID" value="MBW0558663.1"/>
    <property type="molecule type" value="Genomic_DNA"/>
</dbReference>
<evidence type="ECO:0000313" key="2">
    <source>
        <dbReference type="Proteomes" id="UP000765509"/>
    </source>
</evidence>
<protein>
    <submittedName>
        <fullName evidence="1">Uncharacterized protein</fullName>
    </submittedName>
</protein>
<comment type="caution">
    <text evidence="1">The sequence shown here is derived from an EMBL/GenBank/DDBJ whole genome shotgun (WGS) entry which is preliminary data.</text>
</comment>
<organism evidence="1 2">
    <name type="scientific">Austropuccinia psidii MF-1</name>
    <dbReference type="NCBI Taxonomy" id="1389203"/>
    <lineage>
        <taxon>Eukaryota</taxon>
        <taxon>Fungi</taxon>
        <taxon>Dikarya</taxon>
        <taxon>Basidiomycota</taxon>
        <taxon>Pucciniomycotina</taxon>
        <taxon>Pucciniomycetes</taxon>
        <taxon>Pucciniales</taxon>
        <taxon>Sphaerophragmiaceae</taxon>
        <taxon>Austropuccinia</taxon>
    </lineage>
</organism>